<dbReference type="PANTHER" id="PTHR43817">
    <property type="entry name" value="GLYCOSYL HYDROLASE"/>
    <property type="match status" value="1"/>
</dbReference>
<comment type="caution">
    <text evidence="9">The sequence shown here is derived from an EMBL/GenBank/DDBJ whole genome shotgun (WGS) entry which is preliminary data.</text>
</comment>
<feature type="site" description="Important for catalytic activity, responsible for pKa modulation of the active site Glu and correct orientation of both the proton donor and substrate" evidence="6">
    <location>
        <position position="150"/>
    </location>
</feature>
<protein>
    <submittedName>
        <fullName evidence="9">Family 43 glycosylhydrolase</fullName>
    </submittedName>
</protein>
<dbReference type="InterPro" id="IPR006710">
    <property type="entry name" value="Glyco_hydro_43"/>
</dbReference>
<organism evidence="9 10">
    <name type="scientific">Paenibacillus arenilitoris</name>
    <dbReference type="NCBI Taxonomy" id="2772299"/>
    <lineage>
        <taxon>Bacteria</taxon>
        <taxon>Bacillati</taxon>
        <taxon>Bacillota</taxon>
        <taxon>Bacilli</taxon>
        <taxon>Bacillales</taxon>
        <taxon>Paenibacillaceae</taxon>
        <taxon>Paenibacillus</taxon>
    </lineage>
</organism>
<dbReference type="AlphaFoldDB" id="A0A927CH80"/>
<evidence type="ECO:0000259" key="8">
    <source>
        <dbReference type="PROSITE" id="PS51175"/>
    </source>
</evidence>
<evidence type="ECO:0000256" key="4">
    <source>
        <dbReference type="ARBA" id="ARBA00023295"/>
    </source>
</evidence>
<keyword evidence="2" id="KW-0732">Signal</keyword>
<dbReference type="PANTHER" id="PTHR43817:SF1">
    <property type="entry name" value="HYDROLASE, FAMILY 43, PUTATIVE (AFU_ORTHOLOGUE AFUA_3G01660)-RELATED"/>
    <property type="match status" value="1"/>
</dbReference>
<dbReference type="GO" id="GO:0005975">
    <property type="term" value="P:carbohydrate metabolic process"/>
    <property type="evidence" value="ECO:0007669"/>
    <property type="project" value="InterPro"/>
</dbReference>
<dbReference type="EMBL" id="JACXIY010000007">
    <property type="protein sequence ID" value="MBD2868049.1"/>
    <property type="molecule type" value="Genomic_DNA"/>
</dbReference>
<keyword evidence="3 7" id="KW-0378">Hydrolase</keyword>
<evidence type="ECO:0000256" key="2">
    <source>
        <dbReference type="ARBA" id="ARBA00022729"/>
    </source>
</evidence>
<evidence type="ECO:0000256" key="3">
    <source>
        <dbReference type="ARBA" id="ARBA00022801"/>
    </source>
</evidence>
<gene>
    <name evidence="9" type="ORF">IDH41_05645</name>
</gene>
<dbReference type="CDD" id="cd18820">
    <property type="entry name" value="GH43_LbAraf43-like"/>
    <property type="match status" value="1"/>
</dbReference>
<dbReference type="SUPFAM" id="SSF49785">
    <property type="entry name" value="Galactose-binding domain-like"/>
    <property type="match status" value="1"/>
</dbReference>
<reference evidence="9" key="1">
    <citation type="submission" date="2020-09" db="EMBL/GenBank/DDBJ databases">
        <title>A novel bacterium of genus Paenibacillus, isolated from South China Sea.</title>
        <authorList>
            <person name="Huang H."/>
            <person name="Mo K."/>
            <person name="Hu Y."/>
        </authorList>
    </citation>
    <scope>NUCLEOTIDE SEQUENCE</scope>
    <source>
        <strain evidence="9">IB182493</strain>
    </source>
</reference>
<accession>A0A927CH80</accession>
<sequence>MMGGWALYQWNDEKQGQPAAAYNGHGGTFKNTLAEIDTPDPSIVYKDGFYYMTFTHHGADVMVMKSRTLDFRQAERKVVWYPPVGTMYSASLWAPEIQYVQGKWYIYFAADDGVNENHRMYALEAATDDPMGEYVFKGQVTDETNKWAIDGLVLEHEEKLYFVWSGWEGDVNVQQNTYIAPMSNPYTISGPRVLLNEPDLDWERAGGPPYINEGQAILKKDGRVFLAYSGAGSWTPFYSIGLLALEAGADPLDASKWRKTEQPLMRMDAEAGVYGPGHNTFVSSPDGTEDWIVYHATSGEFDGWNNRKARAQRIEWDENGMPAFGSPLSVSAAIEVPSGSGVFKAEHAVRSDGEVRFVGLPSAVDTTISVLLHYNNDGDAAVNGELRVGDAEASAISLPPMKDGETGYVYVRVPLQAGQNTISLSGDGAQRVSAIELVRYEAEYAHIGGDSEMQENPFASGGRTAAIGQGPEEALRFDHIQVPRGGDYAVHLAVANASGQEAELSLTVNGGSVKKVKIPAGERSSFAETTVAVKLKAGANSIAIGQAEARFDIDYLDIGAESK</sequence>
<dbReference type="Proteomes" id="UP000632125">
    <property type="component" value="Unassembled WGS sequence"/>
</dbReference>
<dbReference type="InterPro" id="IPR008979">
    <property type="entry name" value="Galactose-bd-like_sf"/>
</dbReference>
<evidence type="ECO:0000256" key="7">
    <source>
        <dbReference type="RuleBase" id="RU361187"/>
    </source>
</evidence>
<feature type="active site" description="Proton donor" evidence="5">
    <location>
        <position position="213"/>
    </location>
</feature>
<name>A0A927CH80_9BACL</name>
<dbReference type="PROSITE" id="PS51175">
    <property type="entry name" value="CBM6"/>
    <property type="match status" value="1"/>
</dbReference>
<evidence type="ECO:0000313" key="9">
    <source>
        <dbReference type="EMBL" id="MBD2868049.1"/>
    </source>
</evidence>
<keyword evidence="10" id="KW-1185">Reference proteome</keyword>
<evidence type="ECO:0000256" key="1">
    <source>
        <dbReference type="ARBA" id="ARBA00009865"/>
    </source>
</evidence>
<feature type="domain" description="CBM6" evidence="8">
    <location>
        <begin position="438"/>
        <end position="559"/>
    </location>
</feature>
<evidence type="ECO:0000256" key="6">
    <source>
        <dbReference type="PIRSR" id="PIRSR606710-2"/>
    </source>
</evidence>
<comment type="similarity">
    <text evidence="1 7">Belongs to the glycosyl hydrolase 43 family.</text>
</comment>
<dbReference type="InterPro" id="IPR023296">
    <property type="entry name" value="Glyco_hydro_beta-prop_sf"/>
</dbReference>
<feature type="active site" description="Proton acceptor" evidence="5">
    <location>
        <position position="40"/>
    </location>
</feature>
<dbReference type="GO" id="GO:0030246">
    <property type="term" value="F:carbohydrate binding"/>
    <property type="evidence" value="ECO:0007669"/>
    <property type="project" value="InterPro"/>
</dbReference>
<dbReference type="GO" id="GO:0004553">
    <property type="term" value="F:hydrolase activity, hydrolyzing O-glycosyl compounds"/>
    <property type="evidence" value="ECO:0007669"/>
    <property type="project" value="InterPro"/>
</dbReference>
<evidence type="ECO:0000256" key="5">
    <source>
        <dbReference type="PIRSR" id="PIRSR606710-1"/>
    </source>
</evidence>
<dbReference type="SUPFAM" id="SSF75005">
    <property type="entry name" value="Arabinanase/levansucrase/invertase"/>
    <property type="match status" value="1"/>
</dbReference>
<proteinExistence type="inferred from homology"/>
<evidence type="ECO:0000313" key="10">
    <source>
        <dbReference type="Proteomes" id="UP000632125"/>
    </source>
</evidence>
<dbReference type="Gene3D" id="2.115.10.20">
    <property type="entry name" value="Glycosyl hydrolase domain, family 43"/>
    <property type="match status" value="1"/>
</dbReference>
<dbReference type="Gene3D" id="2.60.120.260">
    <property type="entry name" value="Galactose-binding domain-like"/>
    <property type="match status" value="2"/>
</dbReference>
<keyword evidence="4 7" id="KW-0326">Glycosidase</keyword>
<dbReference type="Pfam" id="PF04616">
    <property type="entry name" value="Glyco_hydro_43"/>
    <property type="match status" value="1"/>
</dbReference>
<dbReference type="Pfam" id="PF16990">
    <property type="entry name" value="CBM_35"/>
    <property type="match status" value="1"/>
</dbReference>
<dbReference type="InterPro" id="IPR005084">
    <property type="entry name" value="CBM6"/>
</dbReference>